<reference evidence="1 2" key="1">
    <citation type="journal article" date="2018" name="New Phytol.">
        <title>Phylogenomics of Endogonaceae and evolution of mycorrhizas within Mucoromycota.</title>
        <authorList>
            <person name="Chang Y."/>
            <person name="Desiro A."/>
            <person name="Na H."/>
            <person name="Sandor L."/>
            <person name="Lipzen A."/>
            <person name="Clum A."/>
            <person name="Barry K."/>
            <person name="Grigoriev I.V."/>
            <person name="Martin F.M."/>
            <person name="Stajich J.E."/>
            <person name="Smith M.E."/>
            <person name="Bonito G."/>
            <person name="Spatafora J.W."/>
        </authorList>
    </citation>
    <scope>NUCLEOTIDE SEQUENCE [LARGE SCALE GENOMIC DNA]</scope>
    <source>
        <strain evidence="1 2">AD002</strain>
    </source>
</reference>
<dbReference type="EMBL" id="RBNJ01003282">
    <property type="protein sequence ID" value="RUS31112.1"/>
    <property type="molecule type" value="Genomic_DNA"/>
</dbReference>
<dbReference type="Proteomes" id="UP000274822">
    <property type="component" value="Unassembled WGS sequence"/>
</dbReference>
<organism evidence="1 2">
    <name type="scientific">Jimgerdemannia flammicorona</name>
    <dbReference type="NCBI Taxonomy" id="994334"/>
    <lineage>
        <taxon>Eukaryota</taxon>
        <taxon>Fungi</taxon>
        <taxon>Fungi incertae sedis</taxon>
        <taxon>Mucoromycota</taxon>
        <taxon>Mucoromycotina</taxon>
        <taxon>Endogonomycetes</taxon>
        <taxon>Endogonales</taxon>
        <taxon>Endogonaceae</taxon>
        <taxon>Jimgerdemannia</taxon>
    </lineage>
</organism>
<evidence type="ECO:0000313" key="2">
    <source>
        <dbReference type="Proteomes" id="UP000274822"/>
    </source>
</evidence>
<dbReference type="AlphaFoldDB" id="A0A433QMV3"/>
<protein>
    <submittedName>
        <fullName evidence="1">Uncharacterized protein</fullName>
    </submittedName>
</protein>
<sequence length="245" mass="25927">MPGISGGGGAHAVAVVLAYEGHGQVPQLGHVVGLEHLTLVGGAVAVQRERDVVIAKVFLREGNAGADGDLCGFLNMWDKQHLQQLPPLHSHHITSDTYLSADDTVTAVEILCEHVHGPALALGDAILAAEQLGHDALNGTTAYVGKAVAAVGGDDMVVGRDGRFHADGDGFLLMKSIACRDYYGVYSYKIPSFPWCVTKDIAKSVYKSRTARSSDFGAVGFGVWYTSQMQRVGRVFDFEGGATTA</sequence>
<gene>
    <name evidence="1" type="ORF">BC938DRAFT_478447</name>
</gene>
<comment type="caution">
    <text evidence="1">The sequence shown here is derived from an EMBL/GenBank/DDBJ whole genome shotgun (WGS) entry which is preliminary data.</text>
</comment>
<evidence type="ECO:0000313" key="1">
    <source>
        <dbReference type="EMBL" id="RUS31112.1"/>
    </source>
</evidence>
<name>A0A433QMV3_9FUNG</name>
<proteinExistence type="predicted"/>
<accession>A0A433QMV3</accession>
<keyword evidence="2" id="KW-1185">Reference proteome</keyword>